<organism evidence="2 3">
    <name type="scientific">Penicillium hordei</name>
    <dbReference type="NCBI Taxonomy" id="40994"/>
    <lineage>
        <taxon>Eukaryota</taxon>
        <taxon>Fungi</taxon>
        <taxon>Dikarya</taxon>
        <taxon>Ascomycota</taxon>
        <taxon>Pezizomycotina</taxon>
        <taxon>Eurotiomycetes</taxon>
        <taxon>Eurotiomycetidae</taxon>
        <taxon>Eurotiales</taxon>
        <taxon>Aspergillaceae</taxon>
        <taxon>Penicillium</taxon>
    </lineage>
</organism>
<reference evidence="2" key="1">
    <citation type="journal article" date="2023" name="IMA Fungus">
        <title>Comparative genomic study of the Penicillium genus elucidates a diverse pangenome and 15 lateral gene transfer events.</title>
        <authorList>
            <person name="Petersen C."/>
            <person name="Sorensen T."/>
            <person name="Nielsen M.R."/>
            <person name="Sondergaard T.E."/>
            <person name="Sorensen J.L."/>
            <person name="Fitzpatrick D.A."/>
            <person name="Frisvad J.C."/>
            <person name="Nielsen K.L."/>
        </authorList>
    </citation>
    <scope>NUCLEOTIDE SEQUENCE</scope>
    <source>
        <strain evidence="2">IBT 12815</strain>
    </source>
</reference>
<proteinExistence type="predicted"/>
<dbReference type="RefSeq" id="XP_056749241.1">
    <property type="nucleotide sequence ID" value="XM_056900573.1"/>
</dbReference>
<gene>
    <name evidence="2" type="ORF">N7537_009519</name>
</gene>
<evidence type="ECO:0000313" key="2">
    <source>
        <dbReference type="EMBL" id="KAJ5592615.1"/>
    </source>
</evidence>
<evidence type="ECO:0000313" key="3">
    <source>
        <dbReference type="Proteomes" id="UP001213799"/>
    </source>
</evidence>
<protein>
    <submittedName>
        <fullName evidence="2">Uncharacterized protein</fullName>
    </submittedName>
</protein>
<dbReference type="GeneID" id="81590815"/>
<sequence>MSDTKDHPERDTEENKPIIFEWTAELVKIGTSRGDIHPAIGPLEFHKDSAVCKYRPGMTLPDPTDTQECLRWVGLSDKKIVEIEQKFNELYPDYEGPRCGYSEKFKQYAYTYNEITFPKIEEILNMFIRGMHDDHDEFEYTHKGYIQKGIQLGLRPEFAIFCGLHNTDPRAIEDPRLFEETWFNLGPADIMSDTLILFWMRLKEFMVTKLLYEEKAWSDRYGRWLVYEGESIDEAKARVDDREIQRLKGQATKENEETLEREEQERERENAEDMARWAEEDRLEAEMLQRQSDKAARYKD</sequence>
<reference evidence="2" key="2">
    <citation type="submission" date="2023-01" db="EMBL/GenBank/DDBJ databases">
        <authorList>
            <person name="Petersen C."/>
        </authorList>
    </citation>
    <scope>NUCLEOTIDE SEQUENCE</scope>
    <source>
        <strain evidence="2">IBT 12815</strain>
    </source>
</reference>
<comment type="caution">
    <text evidence="2">The sequence shown here is derived from an EMBL/GenBank/DDBJ whole genome shotgun (WGS) entry which is preliminary data.</text>
</comment>
<accession>A0AAD6DTL9</accession>
<evidence type="ECO:0000256" key="1">
    <source>
        <dbReference type="SAM" id="MobiDB-lite"/>
    </source>
</evidence>
<feature type="region of interest" description="Disordered" evidence="1">
    <location>
        <begin position="247"/>
        <end position="274"/>
    </location>
</feature>
<name>A0AAD6DTL9_9EURO</name>
<keyword evidence="3" id="KW-1185">Reference proteome</keyword>
<dbReference type="EMBL" id="JAQJAE010000005">
    <property type="protein sequence ID" value="KAJ5592615.1"/>
    <property type="molecule type" value="Genomic_DNA"/>
</dbReference>
<dbReference type="AlphaFoldDB" id="A0AAD6DTL9"/>
<dbReference type="Proteomes" id="UP001213799">
    <property type="component" value="Unassembled WGS sequence"/>
</dbReference>